<dbReference type="CDD" id="cd02973">
    <property type="entry name" value="TRX_GRX_like"/>
    <property type="match status" value="1"/>
</dbReference>
<feature type="region of interest" description="Disordered" evidence="2">
    <location>
        <begin position="1"/>
        <end position="20"/>
    </location>
</feature>
<dbReference type="EMBL" id="DSDY01000092">
    <property type="protein sequence ID" value="HDS10522.1"/>
    <property type="molecule type" value="Genomic_DNA"/>
</dbReference>
<comment type="similarity">
    <text evidence="1">Belongs to the glutaredoxin family.</text>
</comment>
<dbReference type="InterPro" id="IPR036249">
    <property type="entry name" value="Thioredoxin-like_sf"/>
</dbReference>
<dbReference type="Gene3D" id="3.40.30.10">
    <property type="entry name" value="Glutaredoxin"/>
    <property type="match status" value="2"/>
</dbReference>
<dbReference type="SUPFAM" id="SSF52833">
    <property type="entry name" value="Thioredoxin-like"/>
    <property type="match status" value="2"/>
</dbReference>
<dbReference type="InterPro" id="IPR012336">
    <property type="entry name" value="Thioredoxin-like_fold"/>
</dbReference>
<evidence type="ECO:0000256" key="1">
    <source>
        <dbReference type="ARBA" id="ARBA00007787"/>
    </source>
</evidence>
<dbReference type="PANTHER" id="PTHR37170:SF1">
    <property type="entry name" value="GLUTAREDOXIN-LIKE PROTEIN"/>
    <property type="match status" value="1"/>
</dbReference>
<dbReference type="Pfam" id="PF13192">
    <property type="entry name" value="Thioredoxin_3"/>
    <property type="match status" value="1"/>
</dbReference>
<comment type="caution">
    <text evidence="4">The sequence shown here is derived from an EMBL/GenBank/DDBJ whole genome shotgun (WGS) entry which is preliminary data.</text>
</comment>
<feature type="domain" description="Thioredoxin-like fold" evidence="3">
    <location>
        <begin position="151"/>
        <end position="232"/>
    </location>
</feature>
<accession>A0A7C1E2G4</accession>
<dbReference type="PANTHER" id="PTHR37170">
    <property type="entry name" value="GLUTAREDOXIN-RELATED"/>
    <property type="match status" value="1"/>
</dbReference>
<proteinExistence type="inferred from homology"/>
<dbReference type="InterPro" id="IPR011903">
    <property type="entry name" value="TON_0319-like"/>
</dbReference>
<dbReference type="NCBIfam" id="TIGR02187">
    <property type="entry name" value="PDO_seleno_TRX"/>
    <property type="match status" value="1"/>
</dbReference>
<reference evidence="4" key="1">
    <citation type="journal article" date="2020" name="mSystems">
        <title>Genome- and Community-Level Interaction Insights into Carbon Utilization and Element Cycling Functions of Hydrothermarchaeota in Hydrothermal Sediment.</title>
        <authorList>
            <person name="Zhou Z."/>
            <person name="Liu Y."/>
            <person name="Xu W."/>
            <person name="Pan J."/>
            <person name="Luo Z.H."/>
            <person name="Li M."/>
        </authorList>
    </citation>
    <scope>NUCLEOTIDE SEQUENCE [LARGE SCALE GENOMIC DNA]</scope>
    <source>
        <strain evidence="4">SpSt-123</strain>
    </source>
</reference>
<gene>
    <name evidence="4" type="ORF">ENO04_02705</name>
</gene>
<name>A0A7C1E2G4_9CREN</name>
<evidence type="ECO:0000313" key="4">
    <source>
        <dbReference type="EMBL" id="HDS10522.1"/>
    </source>
</evidence>
<organism evidence="4">
    <name type="scientific">Fervidicoccus fontis</name>
    <dbReference type="NCBI Taxonomy" id="683846"/>
    <lineage>
        <taxon>Archaea</taxon>
        <taxon>Thermoproteota</taxon>
        <taxon>Thermoprotei</taxon>
        <taxon>Fervidicoccales</taxon>
        <taxon>Fervidicoccaceae</taxon>
        <taxon>Fervidicoccus</taxon>
    </lineage>
</organism>
<dbReference type="AlphaFoldDB" id="A0A7C1E2G4"/>
<sequence length="237" mass="26831">MSHEITPLDTEHPMVPGGELDPETFEALREALKDMKSKVEAHLFIEDKCYYCVETRKLLDSFVEASPGVNGEKLFSYKLYWLNRDRSVAALYKVNRAPTVVLAEGHVRYLGIPSGEELRSFVETVIRISEKETGLEPESKRKIRSIKKPVHIEVIVTPACPYCPYAVLLANMVAYESYINGNRNIISDMVEAYENPDIADKYRVMSVPAIAINGILAFIGLPYEGDFIDRIIDILEE</sequence>
<evidence type="ECO:0000256" key="2">
    <source>
        <dbReference type="SAM" id="MobiDB-lite"/>
    </source>
</evidence>
<evidence type="ECO:0000259" key="3">
    <source>
        <dbReference type="Pfam" id="PF13192"/>
    </source>
</evidence>
<protein>
    <submittedName>
        <fullName evidence="4">Glutaredoxin</fullName>
    </submittedName>
</protein>